<comment type="similarity">
    <text evidence="2 6">Belongs to the anelloviridae capsid protein family.</text>
</comment>
<comment type="subcellular location">
    <subcellularLocation>
        <location evidence="1 6">Virion</location>
    </subcellularLocation>
</comment>
<organism evidence="8 9">
    <name type="scientific">Torque teno felis virus 2</name>
    <dbReference type="NCBI Taxonomy" id="2065043"/>
    <lineage>
        <taxon>Viruses</taxon>
        <taxon>Monodnaviria</taxon>
        <taxon>Shotokuvirae</taxon>
        <taxon>Commensaviricota</taxon>
        <taxon>Cardeaviricetes</taxon>
        <taxon>Sanitavirales</taxon>
        <taxon>Anelloviridae</taxon>
        <taxon>Etatorquevirus</taxon>
        <taxon>Etatorquevirus felid2</taxon>
    </lineage>
</organism>
<dbReference type="GeneID" id="37616660"/>
<keyword evidence="9" id="KW-1185">Reference proteome</keyword>
<evidence type="ECO:0000256" key="3">
    <source>
        <dbReference type="ARBA" id="ARBA00022431"/>
    </source>
</evidence>
<dbReference type="RefSeq" id="YP_009505748.1">
    <property type="nucleotide sequence ID" value="NC_038349.1"/>
</dbReference>
<accession>A8DMP7</accession>
<dbReference type="OrthoDB" id="11413at10239"/>
<evidence type="ECO:0000256" key="2">
    <source>
        <dbReference type="ARBA" id="ARBA00006131"/>
    </source>
</evidence>
<evidence type="ECO:0000313" key="8">
    <source>
        <dbReference type="EMBL" id="ABU55881.1"/>
    </source>
</evidence>
<dbReference type="Pfam" id="PF02956">
    <property type="entry name" value="TT_ORF1"/>
    <property type="match status" value="1"/>
</dbReference>
<evidence type="ECO:0000256" key="1">
    <source>
        <dbReference type="ARBA" id="ARBA00004328"/>
    </source>
</evidence>
<evidence type="ECO:0000256" key="5">
    <source>
        <dbReference type="ARBA" id="ARBA00022844"/>
    </source>
</evidence>
<proteinExistence type="inferred from homology"/>
<protein>
    <recommendedName>
        <fullName evidence="6">Capsid protein</fullName>
    </recommendedName>
</protein>
<evidence type="ECO:0000256" key="6">
    <source>
        <dbReference type="RuleBase" id="RU361230"/>
    </source>
</evidence>
<evidence type="ECO:0000256" key="7">
    <source>
        <dbReference type="SAM" id="MobiDB-lite"/>
    </source>
</evidence>
<comment type="function">
    <text evidence="6">Self-assembles to form an icosahedral capsid.</text>
</comment>
<keyword evidence="5 6" id="KW-0946">Virion</keyword>
<evidence type="ECO:0000313" key="9">
    <source>
        <dbReference type="Proteomes" id="UP000232604"/>
    </source>
</evidence>
<reference evidence="8 9" key="1">
    <citation type="journal article" date="2007" name="J. Gen. Virol.">
        <title>Circular genomes related to anelloviruses identified in human and animal samples by using a combined rolling-circle amplification/sequence-independent single primer amplification approach.</title>
        <authorList>
            <person name="Biagini P."/>
            <person name="Uch R."/>
            <person name="Belhouchet M."/>
            <person name="Attoui H."/>
            <person name="Cantaloube J.F."/>
            <person name="Brisbarre N."/>
            <person name="de Micco P."/>
        </authorList>
    </citation>
    <scope>NUCLEOTIDE SEQUENCE [LARGE SCALE GENOMIC DNA]</scope>
    <source>
        <strain evidence="8">PRA1</strain>
    </source>
</reference>
<keyword evidence="3 6" id="KW-1140">T=1 icosahedral capsid protein</keyword>
<dbReference type="GO" id="GO:0039615">
    <property type="term" value="C:T=1 icosahedral viral capsid"/>
    <property type="evidence" value="ECO:0007669"/>
    <property type="project" value="UniProtKB-UniRule"/>
</dbReference>
<name>A8DMP7_9VIRU</name>
<keyword evidence="4 6" id="KW-0167">Capsid protein</keyword>
<dbReference type="EMBL" id="EF538877">
    <property type="protein sequence ID" value="ABU55881.1"/>
    <property type="molecule type" value="Genomic_DNA"/>
</dbReference>
<dbReference type="Proteomes" id="UP000232604">
    <property type="component" value="Segment"/>
</dbReference>
<feature type="compositionally biased region" description="Basic residues" evidence="7">
    <location>
        <begin position="332"/>
        <end position="341"/>
    </location>
</feature>
<evidence type="ECO:0000256" key="4">
    <source>
        <dbReference type="ARBA" id="ARBA00022561"/>
    </source>
</evidence>
<feature type="compositionally biased region" description="Basic and acidic residues" evidence="7">
    <location>
        <begin position="345"/>
        <end position="354"/>
    </location>
</feature>
<feature type="region of interest" description="Disordered" evidence="7">
    <location>
        <begin position="316"/>
        <end position="355"/>
    </location>
</feature>
<dbReference type="InterPro" id="IPR004219">
    <property type="entry name" value="TTvirus_Unk"/>
</dbReference>
<sequence>MFRRRRYRRWRRWPRRRRRFKRHGWRRRHFRRRAVSRQTVHEWIPGRHRVVTVRGWEPLGNLCSTDTPKQEASPYHSVEPQTATGQWHGTWGKHYFTVQNLLLRAQARWNQWSDDWTTYDYIKFTGGAILIPPPSSTQFMINFDPYLQTTVLLYQEKNAEDKYIHPGILMHDPKTHIIFAANYMPRKRMYKIRIKPPPGWKGYQRFPDAMGYILTHWAWTWFSMNQAFFTTTGQGSVCAAEPWWSGNNYLQKWVDRSKYEDISASTGRNWGPFLPAKYGNYPETSLFFKYKLFFKLVGNAIWRPLPRNYLKDGLVDQPEGPTAGGEADSPTAHKKARKRISRPTSEADIRHSDLDSDGILTSPAYRRITYDHSRPKRRKLEDLQRLGSLYDRVQHVLAEFNLLK</sequence>
<dbReference type="KEGG" id="vg:37616660"/>